<keyword evidence="3" id="KW-1185">Reference proteome</keyword>
<comment type="caution">
    <text evidence="2">The sequence shown here is derived from an EMBL/GenBank/DDBJ whole genome shotgun (WGS) entry which is preliminary data.</text>
</comment>
<protein>
    <submittedName>
        <fullName evidence="2">Helix-turn-helix domain-containing protein</fullName>
    </submittedName>
</protein>
<dbReference type="RefSeq" id="WP_216438212.1">
    <property type="nucleotide sequence ID" value="NZ_JAHLQF010000001.1"/>
</dbReference>
<feature type="domain" description="Helix-turn-helix conjugative transposon-like" evidence="1">
    <location>
        <begin position="8"/>
        <end position="59"/>
    </location>
</feature>
<evidence type="ECO:0000259" key="1">
    <source>
        <dbReference type="Pfam" id="PF12645"/>
    </source>
</evidence>
<organism evidence="2 3">
    <name type="scientific">Clostridium mobile</name>
    <dbReference type="NCBI Taxonomy" id="2841512"/>
    <lineage>
        <taxon>Bacteria</taxon>
        <taxon>Bacillati</taxon>
        <taxon>Bacillota</taxon>
        <taxon>Clostridia</taxon>
        <taxon>Eubacteriales</taxon>
        <taxon>Clostridiaceae</taxon>
        <taxon>Clostridium</taxon>
    </lineage>
</organism>
<sequence>MKSKLVSYEVIKKAIGGDTASLLAVQAHYKPHIAYLSHGDIELKNLLNAKSLEAALKFKINYQSPMSPNRG</sequence>
<evidence type="ECO:0000313" key="3">
    <source>
        <dbReference type="Proteomes" id="UP000726170"/>
    </source>
</evidence>
<dbReference type="EMBL" id="JAHLQF010000001">
    <property type="protein sequence ID" value="MBU5483836.1"/>
    <property type="molecule type" value="Genomic_DNA"/>
</dbReference>
<reference evidence="2 3" key="1">
    <citation type="submission" date="2021-06" db="EMBL/GenBank/DDBJ databases">
        <authorList>
            <person name="Sun Q."/>
            <person name="Li D."/>
        </authorList>
    </citation>
    <scope>NUCLEOTIDE SEQUENCE [LARGE SCALE GENOMIC DNA]</scope>
    <source>
        <strain evidence="2 3">MSJ-11</strain>
    </source>
</reference>
<evidence type="ECO:0000313" key="2">
    <source>
        <dbReference type="EMBL" id="MBU5483836.1"/>
    </source>
</evidence>
<dbReference type="Pfam" id="PF12645">
    <property type="entry name" value="HTH_16"/>
    <property type="match status" value="1"/>
</dbReference>
<gene>
    <name evidence="2" type="ORF">KQI86_05790</name>
</gene>
<dbReference type="InterPro" id="IPR024760">
    <property type="entry name" value="HTH_dom_conjug_TS-like"/>
</dbReference>
<accession>A0ABS6EGJ4</accession>
<name>A0ABS6EGJ4_9CLOT</name>
<proteinExistence type="predicted"/>
<dbReference type="Proteomes" id="UP000726170">
    <property type="component" value="Unassembled WGS sequence"/>
</dbReference>